<dbReference type="AlphaFoldDB" id="A0A9P7ZE10"/>
<proteinExistence type="predicted"/>
<dbReference type="Proteomes" id="UP000887229">
    <property type="component" value="Unassembled WGS sequence"/>
</dbReference>
<dbReference type="EMBL" id="MU251281">
    <property type="protein sequence ID" value="KAG9250211.1"/>
    <property type="molecule type" value="Genomic_DNA"/>
</dbReference>
<sequence>MLSLAPEKRSLPASQWASGRRRRDSGQQWGACLRPPAASLPLTSVSVCNLLLVQQRRPHLAVLARSGALPMCASTTSRPIQSIATFPVTCCTELHACTLTDELMTIVVNVIRAALAMRAFSFDAIRSSPLLLVGHRAPALDPAKIASSYIATGLLEKLEPCVWLALSVGTPANLAPTTPPGRTHTVNWMLLTFRDRGSQSIGRPRLMKHQQVPSKIHRAVSWCSSLPSALGQAQGLGDYILHPTGQL</sequence>
<comment type="caution">
    <text evidence="2">The sequence shown here is derived from an EMBL/GenBank/DDBJ whole genome shotgun (WGS) entry which is preliminary data.</text>
</comment>
<dbReference type="RefSeq" id="XP_046114135.1">
    <property type="nucleotide sequence ID" value="XM_046259607.1"/>
</dbReference>
<dbReference type="GeneID" id="70290510"/>
<evidence type="ECO:0000313" key="3">
    <source>
        <dbReference type="Proteomes" id="UP000887229"/>
    </source>
</evidence>
<keyword evidence="3" id="KW-1185">Reference proteome</keyword>
<accession>A0A9P7ZE10</accession>
<feature type="region of interest" description="Disordered" evidence="1">
    <location>
        <begin position="1"/>
        <end position="28"/>
    </location>
</feature>
<gene>
    <name evidence="2" type="ORF">F5Z01DRAFT_418785</name>
</gene>
<feature type="compositionally biased region" description="Basic and acidic residues" evidence="1">
    <location>
        <begin position="1"/>
        <end position="10"/>
    </location>
</feature>
<reference evidence="2" key="1">
    <citation type="journal article" date="2021" name="IMA Fungus">
        <title>Genomic characterization of three marine fungi, including Emericellopsis atlantica sp. nov. with signatures of a generalist lifestyle and marine biomass degradation.</title>
        <authorList>
            <person name="Hagestad O.C."/>
            <person name="Hou L."/>
            <person name="Andersen J.H."/>
            <person name="Hansen E.H."/>
            <person name="Altermark B."/>
            <person name="Li C."/>
            <person name="Kuhnert E."/>
            <person name="Cox R.J."/>
            <person name="Crous P.W."/>
            <person name="Spatafora J.W."/>
            <person name="Lail K."/>
            <person name="Amirebrahimi M."/>
            <person name="Lipzen A."/>
            <person name="Pangilinan J."/>
            <person name="Andreopoulos W."/>
            <person name="Hayes R.D."/>
            <person name="Ng V."/>
            <person name="Grigoriev I.V."/>
            <person name="Jackson S.A."/>
            <person name="Sutton T.D.S."/>
            <person name="Dobson A.D.W."/>
            <person name="Rama T."/>
        </authorList>
    </citation>
    <scope>NUCLEOTIDE SEQUENCE</scope>
    <source>
        <strain evidence="2">TS7</strain>
    </source>
</reference>
<evidence type="ECO:0000313" key="2">
    <source>
        <dbReference type="EMBL" id="KAG9250211.1"/>
    </source>
</evidence>
<organism evidence="2 3">
    <name type="scientific">Emericellopsis atlantica</name>
    <dbReference type="NCBI Taxonomy" id="2614577"/>
    <lineage>
        <taxon>Eukaryota</taxon>
        <taxon>Fungi</taxon>
        <taxon>Dikarya</taxon>
        <taxon>Ascomycota</taxon>
        <taxon>Pezizomycotina</taxon>
        <taxon>Sordariomycetes</taxon>
        <taxon>Hypocreomycetidae</taxon>
        <taxon>Hypocreales</taxon>
        <taxon>Bionectriaceae</taxon>
        <taxon>Emericellopsis</taxon>
    </lineage>
</organism>
<name>A0A9P7ZE10_9HYPO</name>
<evidence type="ECO:0000256" key="1">
    <source>
        <dbReference type="SAM" id="MobiDB-lite"/>
    </source>
</evidence>
<protein>
    <submittedName>
        <fullName evidence="2">Uncharacterized protein</fullName>
    </submittedName>
</protein>